<dbReference type="GO" id="GO:0045047">
    <property type="term" value="P:protein targeting to ER"/>
    <property type="evidence" value="ECO:0007669"/>
    <property type="project" value="TreeGrafter"/>
</dbReference>
<gene>
    <name evidence="12" type="ORF">CMV_007491</name>
</gene>
<dbReference type="InterPro" id="IPR019009">
    <property type="entry name" value="SRP_receptor_beta_su"/>
</dbReference>
<evidence type="ECO:0000256" key="10">
    <source>
        <dbReference type="ARBA" id="ARBA00023170"/>
    </source>
</evidence>
<keyword evidence="10" id="KW-0675">Receptor</keyword>
<dbReference type="PANTHER" id="PTHR11485">
    <property type="entry name" value="TRANSFERRIN"/>
    <property type="match status" value="1"/>
</dbReference>
<reference evidence="12" key="1">
    <citation type="submission" date="2020-03" db="EMBL/GenBank/DDBJ databases">
        <title>Castanea mollissima Vanexum genome sequencing.</title>
        <authorList>
            <person name="Staton M."/>
        </authorList>
    </citation>
    <scope>NUCLEOTIDE SEQUENCE</scope>
    <source>
        <tissue evidence="12">Leaf</tissue>
    </source>
</reference>
<accession>A0A8J4RLR7</accession>
<evidence type="ECO:0000256" key="5">
    <source>
        <dbReference type="ARBA" id="ARBA00022741"/>
    </source>
</evidence>
<dbReference type="PROSITE" id="PS51417">
    <property type="entry name" value="ARF"/>
    <property type="match status" value="1"/>
</dbReference>
<dbReference type="GO" id="GO:0005525">
    <property type="term" value="F:GTP binding"/>
    <property type="evidence" value="ECO:0007669"/>
    <property type="project" value="UniProtKB-KW"/>
</dbReference>
<evidence type="ECO:0000256" key="3">
    <source>
        <dbReference type="ARBA" id="ARBA00020256"/>
    </source>
</evidence>
<evidence type="ECO:0000256" key="11">
    <source>
        <dbReference type="SAM" id="Phobius"/>
    </source>
</evidence>
<keyword evidence="7 11" id="KW-1133">Transmembrane helix</keyword>
<dbReference type="CDD" id="cd04105">
    <property type="entry name" value="SR_beta"/>
    <property type="match status" value="1"/>
</dbReference>
<dbReference type="AlphaFoldDB" id="A0A8J4RLR7"/>
<dbReference type="EMBL" id="JRKL02000744">
    <property type="protein sequence ID" value="KAF3968645.1"/>
    <property type="molecule type" value="Genomic_DNA"/>
</dbReference>
<keyword evidence="13" id="KW-1185">Reference proteome</keyword>
<dbReference type="Proteomes" id="UP000737018">
    <property type="component" value="Unassembled WGS sequence"/>
</dbReference>
<evidence type="ECO:0000313" key="13">
    <source>
        <dbReference type="Proteomes" id="UP000737018"/>
    </source>
</evidence>
<keyword evidence="5" id="KW-0547">Nucleotide-binding</keyword>
<proteinExistence type="inferred from homology"/>
<dbReference type="Pfam" id="PF09439">
    <property type="entry name" value="SRPRB"/>
    <property type="match status" value="1"/>
</dbReference>
<name>A0A8J4RLR7_9ROSI</name>
<comment type="subcellular location">
    <subcellularLocation>
        <location evidence="1">Endoplasmic reticulum membrane</location>
        <topology evidence="1">Single-pass membrane protein</topology>
    </subcellularLocation>
</comment>
<comment type="caution">
    <text evidence="12">The sequence shown here is derived from an EMBL/GenBank/DDBJ whole genome shotgun (WGS) entry which is preliminary data.</text>
</comment>
<keyword evidence="9 11" id="KW-0472">Membrane</keyword>
<dbReference type="InterPro" id="IPR027417">
    <property type="entry name" value="P-loop_NTPase"/>
</dbReference>
<dbReference type="PANTHER" id="PTHR11485:SF34">
    <property type="entry name" value="SIGNAL RECOGNITION PARTICLE RECEPTOR SUBUNIT BETA"/>
    <property type="match status" value="1"/>
</dbReference>
<evidence type="ECO:0000256" key="8">
    <source>
        <dbReference type="ARBA" id="ARBA00023134"/>
    </source>
</evidence>
<evidence type="ECO:0000256" key="2">
    <source>
        <dbReference type="ARBA" id="ARBA00005619"/>
    </source>
</evidence>
<sequence>MQIACGETSHYFCVLVLKRKKRKEKRMEGTEQWKNQLEQWKNQLEPWKNQATQWLNQGIEYSHQIPPTQLYAALAVLLFTTLFFLLIRLFKRAKSDTIVLTGLSGSGKTVLFYQLRDGSSHQGTVTSMEPNEGLFVLHSETTKKGKIRPVHLVDVPGHSRLRPKLDEFLPQAAGIVFVVDALEFLPNCRAASEYLYDILTKASVVKKKIPVLIVCNKTDKVTAHTKEFIRKQMEKEVDKLRASRSSVSEADIANDYTLGIPGEAFSFSHCDNKVTVAEASGLTGVTNQVEQFIREHVKA</sequence>
<evidence type="ECO:0000256" key="7">
    <source>
        <dbReference type="ARBA" id="ARBA00022989"/>
    </source>
</evidence>
<dbReference type="Gene3D" id="3.40.50.300">
    <property type="entry name" value="P-loop containing nucleotide triphosphate hydrolases"/>
    <property type="match status" value="1"/>
</dbReference>
<keyword evidence="4 11" id="KW-0812">Transmembrane</keyword>
<feature type="transmembrane region" description="Helical" evidence="11">
    <location>
        <begin position="70"/>
        <end position="90"/>
    </location>
</feature>
<keyword evidence="8" id="KW-0342">GTP-binding</keyword>
<keyword evidence="6" id="KW-0256">Endoplasmic reticulum</keyword>
<dbReference type="GO" id="GO:0005785">
    <property type="term" value="C:signal recognition particle receptor complex"/>
    <property type="evidence" value="ECO:0007669"/>
    <property type="project" value="TreeGrafter"/>
</dbReference>
<organism evidence="12 13">
    <name type="scientific">Castanea mollissima</name>
    <name type="common">Chinese chestnut</name>
    <dbReference type="NCBI Taxonomy" id="60419"/>
    <lineage>
        <taxon>Eukaryota</taxon>
        <taxon>Viridiplantae</taxon>
        <taxon>Streptophyta</taxon>
        <taxon>Embryophyta</taxon>
        <taxon>Tracheophyta</taxon>
        <taxon>Spermatophyta</taxon>
        <taxon>Magnoliopsida</taxon>
        <taxon>eudicotyledons</taxon>
        <taxon>Gunneridae</taxon>
        <taxon>Pentapetalae</taxon>
        <taxon>rosids</taxon>
        <taxon>fabids</taxon>
        <taxon>Fagales</taxon>
        <taxon>Fagaceae</taxon>
        <taxon>Castanea</taxon>
    </lineage>
</organism>
<evidence type="ECO:0000256" key="6">
    <source>
        <dbReference type="ARBA" id="ARBA00022824"/>
    </source>
</evidence>
<evidence type="ECO:0000256" key="4">
    <source>
        <dbReference type="ARBA" id="ARBA00022692"/>
    </source>
</evidence>
<dbReference type="SUPFAM" id="SSF52540">
    <property type="entry name" value="P-loop containing nucleoside triphosphate hydrolases"/>
    <property type="match status" value="1"/>
</dbReference>
<dbReference type="OrthoDB" id="41266at2759"/>
<evidence type="ECO:0000256" key="9">
    <source>
        <dbReference type="ARBA" id="ARBA00023136"/>
    </source>
</evidence>
<protein>
    <recommendedName>
        <fullName evidence="3">Signal recognition particle receptor subunit beta</fullName>
    </recommendedName>
</protein>
<comment type="similarity">
    <text evidence="2">Belongs to the SRP receptor beta subunit family.</text>
</comment>
<evidence type="ECO:0000256" key="1">
    <source>
        <dbReference type="ARBA" id="ARBA00004389"/>
    </source>
</evidence>
<evidence type="ECO:0000313" key="12">
    <source>
        <dbReference type="EMBL" id="KAF3968645.1"/>
    </source>
</evidence>